<accession>A0A3D0WAR4</accession>
<organism evidence="1 2">
    <name type="scientific">Sphingomonas bacterium</name>
    <dbReference type="NCBI Taxonomy" id="1895847"/>
    <lineage>
        <taxon>Bacteria</taxon>
        <taxon>Pseudomonadati</taxon>
        <taxon>Pseudomonadota</taxon>
        <taxon>Alphaproteobacteria</taxon>
        <taxon>Sphingomonadales</taxon>
        <taxon>Sphingomonadaceae</taxon>
        <taxon>Sphingomonas</taxon>
    </lineage>
</organism>
<sequence length="89" mass="9655">MMMDDPFSGEPMSEGEIADCVEALLRTYGNEAGAFLIRELEGASNSSARSNWTSIASRYADLVERTADAHRSTLLEIEARVKASGVTLN</sequence>
<reference evidence="1 2" key="1">
    <citation type="journal article" date="2018" name="Nat. Biotechnol.">
        <title>A standardized bacterial taxonomy based on genome phylogeny substantially revises the tree of life.</title>
        <authorList>
            <person name="Parks D.H."/>
            <person name="Chuvochina M."/>
            <person name="Waite D.W."/>
            <person name="Rinke C."/>
            <person name="Skarshewski A."/>
            <person name="Chaumeil P.A."/>
            <person name="Hugenholtz P."/>
        </authorList>
    </citation>
    <scope>NUCLEOTIDE SEQUENCE [LARGE SCALE GENOMIC DNA]</scope>
    <source>
        <strain evidence="1">UBA9015</strain>
    </source>
</reference>
<name>A0A3D0WAR4_9SPHN</name>
<protein>
    <submittedName>
        <fullName evidence="1">Uncharacterized protein</fullName>
    </submittedName>
</protein>
<dbReference type="EMBL" id="DOYJ01000186">
    <property type="protein sequence ID" value="HCB75831.1"/>
    <property type="molecule type" value="Genomic_DNA"/>
</dbReference>
<dbReference type="Proteomes" id="UP000262699">
    <property type="component" value="Unassembled WGS sequence"/>
</dbReference>
<evidence type="ECO:0000313" key="1">
    <source>
        <dbReference type="EMBL" id="HCB75831.1"/>
    </source>
</evidence>
<proteinExistence type="predicted"/>
<comment type="caution">
    <text evidence="1">The sequence shown here is derived from an EMBL/GenBank/DDBJ whole genome shotgun (WGS) entry which is preliminary data.</text>
</comment>
<evidence type="ECO:0000313" key="2">
    <source>
        <dbReference type="Proteomes" id="UP000262699"/>
    </source>
</evidence>
<dbReference type="AlphaFoldDB" id="A0A3D0WAR4"/>
<gene>
    <name evidence="1" type="ORF">DEP91_06600</name>
</gene>